<dbReference type="EMBL" id="GDID01004852">
    <property type="protein sequence ID" value="JAP91754.1"/>
    <property type="molecule type" value="Transcribed_RNA"/>
</dbReference>
<dbReference type="InterPro" id="IPR026082">
    <property type="entry name" value="ABCA"/>
</dbReference>
<organism evidence="8">
    <name type="scientific">Trepomonas sp. PC1</name>
    <dbReference type="NCBI Taxonomy" id="1076344"/>
    <lineage>
        <taxon>Eukaryota</taxon>
        <taxon>Metamonada</taxon>
        <taxon>Diplomonadida</taxon>
        <taxon>Hexamitidae</taxon>
        <taxon>Hexamitinae</taxon>
        <taxon>Trepomonas</taxon>
    </lineage>
</organism>
<gene>
    <name evidence="8" type="ORF">TPC1_16531</name>
</gene>
<dbReference type="InterPro" id="IPR003439">
    <property type="entry name" value="ABC_transporter-like_ATP-bd"/>
</dbReference>
<feature type="transmembrane region" description="Helical" evidence="5">
    <location>
        <begin position="341"/>
        <end position="360"/>
    </location>
</feature>
<dbReference type="GO" id="GO:0016887">
    <property type="term" value="F:ATP hydrolysis activity"/>
    <property type="evidence" value="ECO:0007669"/>
    <property type="project" value="InterPro"/>
</dbReference>
<keyword evidence="3 5" id="KW-1133">Transmembrane helix</keyword>
<feature type="transmembrane region" description="Helical" evidence="5">
    <location>
        <begin position="205"/>
        <end position="224"/>
    </location>
</feature>
<dbReference type="GO" id="GO:0140359">
    <property type="term" value="F:ABC-type transporter activity"/>
    <property type="evidence" value="ECO:0007669"/>
    <property type="project" value="InterPro"/>
</dbReference>
<proteinExistence type="predicted"/>
<evidence type="ECO:0000259" key="7">
    <source>
        <dbReference type="Pfam" id="PF12698"/>
    </source>
</evidence>
<dbReference type="GO" id="GO:0005524">
    <property type="term" value="F:ATP binding"/>
    <property type="evidence" value="ECO:0007669"/>
    <property type="project" value="InterPro"/>
</dbReference>
<dbReference type="Pfam" id="PF00005">
    <property type="entry name" value="ABC_tran"/>
    <property type="match status" value="1"/>
</dbReference>
<evidence type="ECO:0000259" key="6">
    <source>
        <dbReference type="Pfam" id="PF00005"/>
    </source>
</evidence>
<feature type="domain" description="ABC-2 type transporter transmembrane" evidence="7">
    <location>
        <begin position="32"/>
        <end position="391"/>
    </location>
</feature>
<protein>
    <submittedName>
        <fullName evidence="8">ABC transporter family protein</fullName>
    </submittedName>
</protein>
<sequence>YINRQDGKIIAPVYFMRMDDYVNMQNVLQQVAQKLPLGYVTMDNNFSLNEKQRLNNQQNQQIFTPMISSFIPARQLFSFYANYKISIGYIPSGNYKQLLDFTSGVNISENNTLSSIIQKMTKEIQQFQMVPSSYPNVIQSFFLERGFVNPATPIADITTRMFEGILRSYVDDSIQIRFGMQMYKQKSFNVMEATVGSIKLGLSNIFVTIATFICMMKLGYHVVQDRQTGMRRQLYLNGISFKKYWIGTILYSAIMSFIVQMLVVIFGLYILKMSLFVKMELSTVLTLFVSSLFGSVSTSLLFSTLFQKTSMYSITILLILVISALVVMFGSDKIQTEAPVYVFIFPATAFLFLMQVSSYFSLNPIQLFQNNFGTLLIWSFAESVIFIVITLILDRYLPLNGYNIDIKSKQQSSPKIEIVKKSEGIAINEQFNKTETKYLQSVIKLNDTENVKIKTQRDYAAMHSNDRMDIDVQKERQMLKQGINADTPVVVINLQKKFGDFVALRDVSLHIPKSTVFALLGPNGAAKTTFINLLTGLLSPDQGEVYLFGKNMAKQRQAQEVYKNLGLCQQFDVYLSNLTVRQHLKLFAVIHG</sequence>
<accession>A0A146K746</accession>
<dbReference type="Gene3D" id="3.40.50.300">
    <property type="entry name" value="P-loop containing nucleotide triphosphate hydrolases"/>
    <property type="match status" value="1"/>
</dbReference>
<dbReference type="SUPFAM" id="SSF52540">
    <property type="entry name" value="P-loop containing nucleoside triphosphate hydrolases"/>
    <property type="match status" value="1"/>
</dbReference>
<feature type="transmembrane region" description="Helical" evidence="5">
    <location>
        <begin position="311"/>
        <end position="329"/>
    </location>
</feature>
<reference evidence="8" key="1">
    <citation type="submission" date="2015-07" db="EMBL/GenBank/DDBJ databases">
        <title>Adaptation to a free-living lifestyle via gene acquisitions in the diplomonad Trepomonas sp. PC1.</title>
        <authorList>
            <person name="Xu F."/>
            <person name="Jerlstrom-Hultqvist J."/>
            <person name="Kolisko M."/>
            <person name="Simpson A.G.B."/>
            <person name="Roger A.J."/>
            <person name="Svard S.G."/>
            <person name="Andersson J.O."/>
        </authorList>
    </citation>
    <scope>NUCLEOTIDE SEQUENCE</scope>
    <source>
        <strain evidence="8">PC1</strain>
    </source>
</reference>
<evidence type="ECO:0000256" key="5">
    <source>
        <dbReference type="SAM" id="Phobius"/>
    </source>
</evidence>
<feature type="domain" description="ABC transporter" evidence="6">
    <location>
        <begin position="504"/>
        <end position="583"/>
    </location>
</feature>
<keyword evidence="2 5" id="KW-0812">Transmembrane</keyword>
<feature type="non-terminal residue" evidence="8">
    <location>
        <position position="592"/>
    </location>
</feature>
<dbReference type="PANTHER" id="PTHR19229">
    <property type="entry name" value="ATP-BINDING CASSETTE TRANSPORTER SUBFAMILY A ABCA"/>
    <property type="match status" value="1"/>
</dbReference>
<keyword evidence="4 5" id="KW-0472">Membrane</keyword>
<dbReference type="Pfam" id="PF12698">
    <property type="entry name" value="ABC2_membrane_3"/>
    <property type="match status" value="1"/>
</dbReference>
<dbReference type="InterPro" id="IPR027417">
    <property type="entry name" value="P-loop_NTPase"/>
</dbReference>
<comment type="subcellular location">
    <subcellularLocation>
        <location evidence="1">Membrane</location>
        <topology evidence="1">Multi-pass membrane protein</topology>
    </subcellularLocation>
</comment>
<name>A0A146K746_9EUKA</name>
<dbReference type="GO" id="GO:0016020">
    <property type="term" value="C:membrane"/>
    <property type="evidence" value="ECO:0007669"/>
    <property type="project" value="UniProtKB-SubCell"/>
</dbReference>
<feature type="transmembrane region" description="Helical" evidence="5">
    <location>
        <begin position="283"/>
        <end position="305"/>
    </location>
</feature>
<evidence type="ECO:0000256" key="2">
    <source>
        <dbReference type="ARBA" id="ARBA00022692"/>
    </source>
</evidence>
<dbReference type="InterPro" id="IPR013525">
    <property type="entry name" value="ABC2_TM"/>
</dbReference>
<evidence type="ECO:0000313" key="8">
    <source>
        <dbReference type="EMBL" id="JAP91754.1"/>
    </source>
</evidence>
<evidence type="ECO:0000256" key="1">
    <source>
        <dbReference type="ARBA" id="ARBA00004141"/>
    </source>
</evidence>
<dbReference type="AlphaFoldDB" id="A0A146K746"/>
<feature type="transmembrane region" description="Helical" evidence="5">
    <location>
        <begin position="244"/>
        <end position="271"/>
    </location>
</feature>
<evidence type="ECO:0000256" key="3">
    <source>
        <dbReference type="ARBA" id="ARBA00022989"/>
    </source>
</evidence>
<feature type="non-terminal residue" evidence="8">
    <location>
        <position position="1"/>
    </location>
</feature>
<evidence type="ECO:0000256" key="4">
    <source>
        <dbReference type="ARBA" id="ARBA00023136"/>
    </source>
</evidence>
<feature type="transmembrane region" description="Helical" evidence="5">
    <location>
        <begin position="372"/>
        <end position="393"/>
    </location>
</feature>